<organism evidence="1">
    <name type="scientific">Blastochloris viridis</name>
    <name type="common">Rhodopseudomonas viridis</name>
    <dbReference type="NCBI Taxonomy" id="1079"/>
    <lineage>
        <taxon>Bacteria</taxon>
        <taxon>Pseudomonadati</taxon>
        <taxon>Pseudomonadota</taxon>
        <taxon>Alphaproteobacteria</taxon>
        <taxon>Hyphomicrobiales</taxon>
        <taxon>Blastochloridaceae</taxon>
        <taxon>Blastochloris</taxon>
    </lineage>
</organism>
<name>A0A182D2R1_BLAVI</name>
<dbReference type="AlphaFoldDB" id="A0A182D2R1"/>
<evidence type="ECO:0000313" key="1">
    <source>
        <dbReference type="EMBL" id="BAR99704.1"/>
    </source>
</evidence>
<proteinExistence type="predicted"/>
<protein>
    <submittedName>
        <fullName evidence="1">Uncharacterized protein</fullName>
    </submittedName>
</protein>
<gene>
    <name evidence="1" type="ORF">BV133_2111</name>
</gene>
<dbReference type="EMBL" id="AP014854">
    <property type="protein sequence ID" value="BAR99704.1"/>
    <property type="molecule type" value="Genomic_DNA"/>
</dbReference>
<sequence>MAERGELEAGSACAACGRIGHAEPMPWPARAGCATTGQKMPAIGLRAS</sequence>
<reference evidence="1" key="1">
    <citation type="journal article" date="2015" name="Genome Announc.">
        <title>Complete Genome Sequence of the Bacteriochlorophyll b-Producing Photosynthetic Bacterium Blastochloris viridis.</title>
        <authorList>
            <person name="Tsukatani Y."/>
            <person name="Hirose Y."/>
            <person name="Harada J."/>
            <person name="Misawa N."/>
            <person name="Mori K."/>
            <person name="Inoue K."/>
            <person name="Tamiaki H."/>
        </authorList>
    </citation>
    <scope>NUCLEOTIDE SEQUENCE [LARGE SCALE GENOMIC DNA]</scope>
    <source>
        <strain evidence="1">DSM 133</strain>
    </source>
</reference>
<accession>A0A182D2R1</accession>